<protein>
    <recommendedName>
        <fullName evidence="1">DUF7683 domain-containing protein</fullName>
    </recommendedName>
</protein>
<keyword evidence="3" id="KW-1185">Reference proteome</keyword>
<dbReference type="AlphaFoldDB" id="A0AAD0YJI2"/>
<dbReference type="RefSeq" id="WP_123857685.1">
    <property type="nucleotide sequence ID" value="NZ_CP033923.1"/>
</dbReference>
<dbReference type="EMBL" id="CP033923">
    <property type="protein sequence ID" value="AZA90982.1"/>
    <property type="molecule type" value="Genomic_DNA"/>
</dbReference>
<organism evidence="2 3">
    <name type="scientific">Chryseobacterium nakagawai</name>
    <dbReference type="NCBI Taxonomy" id="1241982"/>
    <lineage>
        <taxon>Bacteria</taxon>
        <taxon>Pseudomonadati</taxon>
        <taxon>Bacteroidota</taxon>
        <taxon>Flavobacteriia</taxon>
        <taxon>Flavobacteriales</taxon>
        <taxon>Weeksellaceae</taxon>
        <taxon>Chryseobacterium group</taxon>
        <taxon>Chryseobacterium</taxon>
    </lineage>
</organism>
<dbReference type="InterPro" id="IPR056100">
    <property type="entry name" value="DUF7683"/>
</dbReference>
<dbReference type="Proteomes" id="UP000278288">
    <property type="component" value="Chromosome"/>
</dbReference>
<sequence length="95" mass="11530">MKYKIQRAIEEYNIDDGYIHKDYPLTITAEEIIHVLDDFVLNEDDDENEIYDQYELTMEQLEKLKPFLENNLNEDFDRYLYQLACYDQSDSDESE</sequence>
<gene>
    <name evidence="2" type="ORF">EG343_10215</name>
</gene>
<evidence type="ECO:0000313" key="2">
    <source>
        <dbReference type="EMBL" id="AZA90982.1"/>
    </source>
</evidence>
<proteinExistence type="predicted"/>
<dbReference type="KEGG" id="cnk:EG343_10215"/>
<feature type="domain" description="DUF7683" evidence="1">
    <location>
        <begin position="7"/>
        <end position="84"/>
    </location>
</feature>
<dbReference type="Pfam" id="PF24731">
    <property type="entry name" value="DUF7683"/>
    <property type="match status" value="1"/>
</dbReference>
<name>A0AAD0YJI2_CHRNA</name>
<accession>A0AAD0YJI2</accession>
<evidence type="ECO:0000313" key="3">
    <source>
        <dbReference type="Proteomes" id="UP000278288"/>
    </source>
</evidence>
<evidence type="ECO:0000259" key="1">
    <source>
        <dbReference type="Pfam" id="PF24731"/>
    </source>
</evidence>
<reference evidence="2 3" key="1">
    <citation type="submission" date="2018-11" db="EMBL/GenBank/DDBJ databases">
        <title>Proposal to divide the Flavobacteriaceae and reorganize its genera based on Amino Acid Identity values calculated from whole genome sequences.</title>
        <authorList>
            <person name="Nicholson A.C."/>
            <person name="Gulvik C.A."/>
            <person name="Whitney A.M."/>
            <person name="Humrighouse B.W."/>
            <person name="Bell M."/>
            <person name="Holmes B."/>
            <person name="Steigerwalt A.G."/>
            <person name="Villarma A."/>
            <person name="Sheth M."/>
            <person name="Batra D."/>
            <person name="Pryor J."/>
            <person name="Bernardet J.-F."/>
            <person name="Hugo C."/>
            <person name="Kampfer P."/>
            <person name="Newman J."/>
            <person name="McQuiston J.R."/>
        </authorList>
    </citation>
    <scope>NUCLEOTIDE SEQUENCE [LARGE SCALE GENOMIC DNA]</scope>
    <source>
        <strain evidence="2 3">G0041</strain>
    </source>
</reference>